<dbReference type="Proteomes" id="UP000001572">
    <property type="component" value="Chromosome"/>
</dbReference>
<dbReference type="Gene3D" id="3.30.565.10">
    <property type="entry name" value="Histidine kinase-like ATPase, C-terminal domain"/>
    <property type="match status" value="1"/>
</dbReference>
<sequence length="157" mass="17654">MAQSQVRKGLNDIRTSVRSIKNHEDIIDFPGAIRNIIIETQKHTGVNIEHEIFLGDEISPVYKKILLRALQEGLTNGIKHGNSTDFNFLLTQNQEGLTFILKDHGCGTDKINLGFALQAMKERVDEFQGEFKVTSSRDNGFIIEIELPIRGGVYAEN</sequence>
<evidence type="ECO:0000313" key="8">
    <source>
        <dbReference type="Proteomes" id="UP000001572"/>
    </source>
</evidence>
<keyword evidence="4 7" id="KW-0418">Kinase</keyword>
<dbReference type="EC" id="2.7.13.3" evidence="2"/>
<accession>A6TNH4</accession>
<dbReference type="AlphaFoldDB" id="A6TNH4"/>
<dbReference type="OrthoDB" id="9781904at2"/>
<evidence type="ECO:0000256" key="3">
    <source>
        <dbReference type="ARBA" id="ARBA00022679"/>
    </source>
</evidence>
<dbReference type="InterPro" id="IPR003594">
    <property type="entry name" value="HATPase_dom"/>
</dbReference>
<dbReference type="eggNOG" id="COG4585">
    <property type="taxonomic scope" value="Bacteria"/>
</dbReference>
<dbReference type="RefSeq" id="WP_012062780.1">
    <property type="nucleotide sequence ID" value="NC_009633.1"/>
</dbReference>
<evidence type="ECO:0000259" key="6">
    <source>
        <dbReference type="Pfam" id="PF02518"/>
    </source>
</evidence>
<dbReference type="PANTHER" id="PTHR24421:SF10">
    <property type="entry name" value="NITRATE_NITRITE SENSOR PROTEIN NARQ"/>
    <property type="match status" value="1"/>
</dbReference>
<comment type="catalytic activity">
    <reaction evidence="1">
        <text>ATP + protein L-histidine = ADP + protein N-phospho-L-histidine.</text>
        <dbReference type="EC" id="2.7.13.3"/>
    </reaction>
</comment>
<evidence type="ECO:0000256" key="5">
    <source>
        <dbReference type="ARBA" id="ARBA00023012"/>
    </source>
</evidence>
<dbReference type="SUPFAM" id="SSF55874">
    <property type="entry name" value="ATPase domain of HSP90 chaperone/DNA topoisomerase II/histidine kinase"/>
    <property type="match status" value="1"/>
</dbReference>
<keyword evidence="5" id="KW-0902">Two-component regulatory system</keyword>
<dbReference type="PANTHER" id="PTHR24421">
    <property type="entry name" value="NITRATE/NITRITE SENSOR PROTEIN NARX-RELATED"/>
    <property type="match status" value="1"/>
</dbReference>
<organism evidence="7 8">
    <name type="scientific">Alkaliphilus metalliredigens (strain QYMF)</name>
    <dbReference type="NCBI Taxonomy" id="293826"/>
    <lineage>
        <taxon>Bacteria</taxon>
        <taxon>Bacillati</taxon>
        <taxon>Bacillota</taxon>
        <taxon>Clostridia</taxon>
        <taxon>Peptostreptococcales</taxon>
        <taxon>Natronincolaceae</taxon>
        <taxon>Alkaliphilus</taxon>
    </lineage>
</organism>
<evidence type="ECO:0000256" key="2">
    <source>
        <dbReference type="ARBA" id="ARBA00012438"/>
    </source>
</evidence>
<gene>
    <name evidence="7" type="ordered locus">Amet_1558</name>
</gene>
<feature type="domain" description="Histidine kinase/HSP90-like ATPase" evidence="6">
    <location>
        <begin position="65"/>
        <end position="149"/>
    </location>
</feature>
<dbReference type="HOGENOM" id="CLU_1674249_0_0_9"/>
<name>A6TNH4_ALKMQ</name>
<dbReference type="STRING" id="293826.Amet_1558"/>
<reference evidence="8" key="1">
    <citation type="journal article" date="2016" name="Genome Announc.">
        <title>Complete genome sequence of Alkaliphilus metalliredigens strain QYMF, an alkaliphilic and metal-reducing bacterium isolated from borax-contaminated leachate ponds.</title>
        <authorList>
            <person name="Hwang C."/>
            <person name="Copeland A."/>
            <person name="Lucas S."/>
            <person name="Lapidus A."/>
            <person name="Barry K."/>
            <person name="Detter J.C."/>
            <person name="Glavina Del Rio T."/>
            <person name="Hammon N."/>
            <person name="Israni S."/>
            <person name="Dalin E."/>
            <person name="Tice H."/>
            <person name="Pitluck S."/>
            <person name="Chertkov O."/>
            <person name="Brettin T."/>
            <person name="Bruce D."/>
            <person name="Han C."/>
            <person name="Schmutz J."/>
            <person name="Larimer F."/>
            <person name="Land M.L."/>
            <person name="Hauser L."/>
            <person name="Kyrpides N."/>
            <person name="Mikhailova N."/>
            <person name="Ye Q."/>
            <person name="Zhou J."/>
            <person name="Richardson P."/>
            <person name="Fields M.W."/>
        </authorList>
    </citation>
    <scope>NUCLEOTIDE SEQUENCE [LARGE SCALE GENOMIC DNA]</scope>
    <source>
        <strain evidence="8">QYMF</strain>
    </source>
</reference>
<protein>
    <recommendedName>
        <fullName evidence="2">histidine kinase</fullName>
        <ecNumber evidence="2">2.7.13.3</ecNumber>
    </recommendedName>
</protein>
<dbReference type="Pfam" id="PF02518">
    <property type="entry name" value="HATPase_c"/>
    <property type="match status" value="1"/>
</dbReference>
<dbReference type="GO" id="GO:0004673">
    <property type="term" value="F:protein histidine kinase activity"/>
    <property type="evidence" value="ECO:0007669"/>
    <property type="project" value="UniProtKB-EC"/>
</dbReference>
<dbReference type="InterPro" id="IPR050482">
    <property type="entry name" value="Sensor_HK_TwoCompSys"/>
</dbReference>
<dbReference type="GO" id="GO:0000160">
    <property type="term" value="P:phosphorelay signal transduction system"/>
    <property type="evidence" value="ECO:0007669"/>
    <property type="project" value="UniProtKB-KW"/>
</dbReference>
<keyword evidence="8" id="KW-1185">Reference proteome</keyword>
<evidence type="ECO:0000256" key="4">
    <source>
        <dbReference type="ARBA" id="ARBA00022777"/>
    </source>
</evidence>
<evidence type="ECO:0000313" key="7">
    <source>
        <dbReference type="EMBL" id="ABR47742.1"/>
    </source>
</evidence>
<keyword evidence="3" id="KW-0808">Transferase</keyword>
<proteinExistence type="predicted"/>
<dbReference type="InterPro" id="IPR036890">
    <property type="entry name" value="HATPase_C_sf"/>
</dbReference>
<evidence type="ECO:0000256" key="1">
    <source>
        <dbReference type="ARBA" id="ARBA00000085"/>
    </source>
</evidence>
<dbReference type="EMBL" id="CP000724">
    <property type="protein sequence ID" value="ABR47742.1"/>
    <property type="molecule type" value="Genomic_DNA"/>
</dbReference>
<dbReference type="KEGG" id="amt:Amet_1558"/>